<dbReference type="EMBL" id="NGKW01000011">
    <property type="protein sequence ID" value="OTN86773.1"/>
    <property type="molecule type" value="Genomic_DNA"/>
</dbReference>
<reference evidence="1 2" key="1">
    <citation type="submission" date="2017-05" db="EMBL/GenBank/DDBJ databases">
        <title>The Genome Sequence of Enterococcus faecium 7H8_DIV0219.</title>
        <authorList>
            <consortium name="The Broad Institute Genomics Platform"/>
            <consortium name="The Broad Institute Genomic Center for Infectious Diseases"/>
            <person name="Earl A."/>
            <person name="Manson A."/>
            <person name="Schwartman J."/>
            <person name="Gilmore M."/>
            <person name="Abouelleil A."/>
            <person name="Cao P."/>
            <person name="Chapman S."/>
            <person name="Cusick C."/>
            <person name="Shea T."/>
            <person name="Young S."/>
            <person name="Neafsey D."/>
            <person name="Nusbaum C."/>
            <person name="Birren B."/>
        </authorList>
    </citation>
    <scope>NUCLEOTIDE SEQUENCE [LARGE SCALE GENOMIC DNA]</scope>
    <source>
        <strain evidence="1 2">7H8_DIV0219</strain>
    </source>
</reference>
<evidence type="ECO:0000313" key="1">
    <source>
        <dbReference type="EMBL" id="OTN86773.1"/>
    </source>
</evidence>
<evidence type="ECO:0000313" key="2">
    <source>
        <dbReference type="Proteomes" id="UP000194885"/>
    </source>
</evidence>
<dbReference type="AlphaFoldDB" id="A0A242B0E0"/>
<accession>A0A242B0E0</accession>
<dbReference type="Proteomes" id="UP000194885">
    <property type="component" value="Unassembled WGS sequence"/>
</dbReference>
<gene>
    <name evidence="1" type="ORF">A5810_002934</name>
</gene>
<name>A0A242B0E0_ENTFC</name>
<dbReference type="RefSeq" id="WP_086323914.1">
    <property type="nucleotide sequence ID" value="NZ_NGKW01000011.1"/>
</dbReference>
<protein>
    <submittedName>
        <fullName evidence="1">Uncharacterized protein</fullName>
    </submittedName>
</protein>
<proteinExistence type="predicted"/>
<comment type="caution">
    <text evidence="1">The sequence shown here is derived from an EMBL/GenBank/DDBJ whole genome shotgun (WGS) entry which is preliminary data.</text>
</comment>
<organism evidence="1 2">
    <name type="scientific">Enterococcus faecium</name>
    <name type="common">Streptococcus faecium</name>
    <dbReference type="NCBI Taxonomy" id="1352"/>
    <lineage>
        <taxon>Bacteria</taxon>
        <taxon>Bacillati</taxon>
        <taxon>Bacillota</taxon>
        <taxon>Bacilli</taxon>
        <taxon>Lactobacillales</taxon>
        <taxon>Enterococcaceae</taxon>
        <taxon>Enterococcus</taxon>
    </lineage>
</organism>
<sequence>MEQYKYNISGEYNDWCEFRKGNVLIHNGSLLGMVKKVDDEILLRVNYNTEKYFYSIIKHSDGLKVIVPREPDLLQKEYKYEPIIFDSVEFKEFVNNIYFDEELLEHLSEVNKKDLINMWLLSSPDCKNYKDVNEMKKDILNNILFFSDDCYTVSQLRNLINTSEFSINAIPDNYKLVLIYVDSDTKGIYEWNGLIKIDNRIYLKLNDKYYLNC</sequence>